<evidence type="ECO:0000313" key="2">
    <source>
        <dbReference type="Proteomes" id="UP000887116"/>
    </source>
</evidence>
<dbReference type="OrthoDB" id="10298034at2759"/>
<name>A0A8X6FDS3_TRICU</name>
<reference evidence="1" key="1">
    <citation type="submission" date="2020-07" db="EMBL/GenBank/DDBJ databases">
        <title>Multicomponent nature underlies the extraordinary mechanical properties of spider dragline silk.</title>
        <authorList>
            <person name="Kono N."/>
            <person name="Nakamura H."/>
            <person name="Mori M."/>
            <person name="Yoshida Y."/>
            <person name="Ohtoshi R."/>
            <person name="Malay A.D."/>
            <person name="Moran D.A.P."/>
            <person name="Tomita M."/>
            <person name="Numata K."/>
            <person name="Arakawa K."/>
        </authorList>
    </citation>
    <scope>NUCLEOTIDE SEQUENCE</scope>
</reference>
<organism evidence="1 2">
    <name type="scientific">Trichonephila clavata</name>
    <name type="common">Joro spider</name>
    <name type="synonym">Nephila clavata</name>
    <dbReference type="NCBI Taxonomy" id="2740835"/>
    <lineage>
        <taxon>Eukaryota</taxon>
        <taxon>Metazoa</taxon>
        <taxon>Ecdysozoa</taxon>
        <taxon>Arthropoda</taxon>
        <taxon>Chelicerata</taxon>
        <taxon>Arachnida</taxon>
        <taxon>Araneae</taxon>
        <taxon>Araneomorphae</taxon>
        <taxon>Entelegynae</taxon>
        <taxon>Araneoidea</taxon>
        <taxon>Nephilidae</taxon>
        <taxon>Trichonephila</taxon>
    </lineage>
</organism>
<dbReference type="AlphaFoldDB" id="A0A8X6FDS3"/>
<dbReference type="EMBL" id="BMAO01031743">
    <property type="protein sequence ID" value="GFQ77332.1"/>
    <property type="molecule type" value="Genomic_DNA"/>
</dbReference>
<gene>
    <name evidence="1" type="ORF">TNCT_353351</name>
</gene>
<proteinExistence type="predicted"/>
<comment type="caution">
    <text evidence="1">The sequence shown here is derived from an EMBL/GenBank/DDBJ whole genome shotgun (WGS) entry which is preliminary data.</text>
</comment>
<dbReference type="Proteomes" id="UP000887116">
    <property type="component" value="Unassembled WGS sequence"/>
</dbReference>
<accession>A0A8X6FDS3</accession>
<keyword evidence="2" id="KW-1185">Reference proteome</keyword>
<sequence>MHKRVSLEQYPYRCRDEIARGFPESDLTLGKWVSAAKDLPSCAPGDSFHRRTPRLPAQGRHFRRLLGLSARVPFPQPRRVRHEGRFRKVPGLGGHLPPQSQWGNGFFCRKGLCVSTKDTWLKSS</sequence>
<evidence type="ECO:0000313" key="1">
    <source>
        <dbReference type="EMBL" id="GFQ77332.1"/>
    </source>
</evidence>
<protein>
    <submittedName>
        <fullName evidence="1">Uncharacterized protein</fullName>
    </submittedName>
</protein>